<reference evidence="10" key="1">
    <citation type="submission" date="2023-07" db="EMBL/GenBank/DDBJ databases">
        <authorList>
            <consortium name="CYATHOMIX"/>
        </authorList>
    </citation>
    <scope>NUCLEOTIDE SEQUENCE</scope>
    <source>
        <strain evidence="10">N/A</strain>
    </source>
</reference>
<name>A0AA36HGP3_CYLNA</name>
<proteinExistence type="inferred from homology"/>
<organism evidence="10 11">
    <name type="scientific">Cylicocyclus nassatus</name>
    <name type="common">Nematode worm</name>
    <dbReference type="NCBI Taxonomy" id="53992"/>
    <lineage>
        <taxon>Eukaryota</taxon>
        <taxon>Metazoa</taxon>
        <taxon>Ecdysozoa</taxon>
        <taxon>Nematoda</taxon>
        <taxon>Chromadorea</taxon>
        <taxon>Rhabditida</taxon>
        <taxon>Rhabditina</taxon>
        <taxon>Rhabditomorpha</taxon>
        <taxon>Strongyloidea</taxon>
        <taxon>Strongylidae</taxon>
        <taxon>Cylicocyclus</taxon>
    </lineage>
</organism>
<keyword evidence="3" id="KW-0479">Metal-binding</keyword>
<dbReference type="GO" id="GO:0004500">
    <property type="term" value="F:dopamine beta-monooxygenase activity"/>
    <property type="evidence" value="ECO:0007669"/>
    <property type="project" value="InterPro"/>
</dbReference>
<dbReference type="InterPro" id="IPR020611">
    <property type="entry name" value="Cu2_ascorb_mOase_CS-1"/>
</dbReference>
<evidence type="ECO:0000259" key="9">
    <source>
        <dbReference type="SMART" id="SM00664"/>
    </source>
</evidence>
<keyword evidence="8" id="KW-0325">Glycoprotein</keyword>
<dbReference type="PANTHER" id="PTHR10157:SF23">
    <property type="entry name" value="MOXD1 HOMOLOG 1"/>
    <property type="match status" value="1"/>
</dbReference>
<dbReference type="SMART" id="SM00664">
    <property type="entry name" value="DoH"/>
    <property type="match status" value="1"/>
</dbReference>
<dbReference type="PRINTS" id="PR00767">
    <property type="entry name" value="DBMONOXGNASE"/>
</dbReference>
<dbReference type="Pfam" id="PF03351">
    <property type="entry name" value="DOMON"/>
    <property type="match status" value="1"/>
</dbReference>
<keyword evidence="6" id="KW-0503">Monooxygenase</keyword>
<keyword evidence="11" id="KW-1185">Reference proteome</keyword>
<feature type="domain" description="DOMON" evidence="9">
    <location>
        <begin position="57"/>
        <end position="138"/>
    </location>
</feature>
<comment type="caution">
    <text evidence="10">The sequence shown here is derived from an EMBL/GenBank/DDBJ whole genome shotgun (WGS) entry which is preliminary data.</text>
</comment>
<dbReference type="InterPro" id="IPR024548">
    <property type="entry name" value="Cu2_monoox_C"/>
</dbReference>
<evidence type="ECO:0000256" key="2">
    <source>
        <dbReference type="ARBA" id="ARBA00010676"/>
    </source>
</evidence>
<dbReference type="InterPro" id="IPR036939">
    <property type="entry name" value="Cu2_ascorb_mOase_N_sf"/>
</dbReference>
<dbReference type="InterPro" id="IPR028460">
    <property type="entry name" value="Tbh/DBH"/>
</dbReference>
<dbReference type="CDD" id="cd09631">
    <property type="entry name" value="DOMON_DOH"/>
    <property type="match status" value="1"/>
</dbReference>
<comment type="cofactor">
    <cofactor evidence="1">
        <name>Cu(2+)</name>
        <dbReference type="ChEBI" id="CHEBI:29036"/>
    </cofactor>
</comment>
<dbReference type="Proteomes" id="UP001176961">
    <property type="component" value="Unassembled WGS sequence"/>
</dbReference>
<dbReference type="Gene3D" id="2.60.120.310">
    <property type="entry name" value="Copper type II, ascorbate-dependent monooxygenase, N-terminal domain"/>
    <property type="match status" value="1"/>
</dbReference>
<gene>
    <name evidence="10" type="ORF">CYNAS_LOCUS21591</name>
</gene>
<dbReference type="InterPro" id="IPR005018">
    <property type="entry name" value="DOMON_domain"/>
</dbReference>
<evidence type="ECO:0000256" key="6">
    <source>
        <dbReference type="ARBA" id="ARBA00023033"/>
    </source>
</evidence>
<keyword evidence="5" id="KW-0186">Copper</keyword>
<protein>
    <recommendedName>
        <fullName evidence="9">DOMON domain-containing protein</fullName>
    </recommendedName>
</protein>
<evidence type="ECO:0000256" key="1">
    <source>
        <dbReference type="ARBA" id="ARBA00001973"/>
    </source>
</evidence>
<dbReference type="FunFam" id="2.60.120.310:FF:000004">
    <property type="entry name" value="DBH-like monooxygenase protein 1"/>
    <property type="match status" value="1"/>
</dbReference>
<evidence type="ECO:0000256" key="3">
    <source>
        <dbReference type="ARBA" id="ARBA00022723"/>
    </source>
</evidence>
<dbReference type="PANTHER" id="PTHR10157">
    <property type="entry name" value="DOPAMINE BETA HYDROXYLASE RELATED"/>
    <property type="match status" value="1"/>
</dbReference>
<dbReference type="InterPro" id="IPR000323">
    <property type="entry name" value="Cu2_ascorb_mOase_N"/>
</dbReference>
<dbReference type="PROSITE" id="PS00084">
    <property type="entry name" value="CU2_MONOOXYGENASE_1"/>
    <property type="match status" value="1"/>
</dbReference>
<evidence type="ECO:0000256" key="7">
    <source>
        <dbReference type="ARBA" id="ARBA00023157"/>
    </source>
</evidence>
<dbReference type="GO" id="GO:0005615">
    <property type="term" value="C:extracellular space"/>
    <property type="evidence" value="ECO:0007669"/>
    <property type="project" value="TreeGrafter"/>
</dbReference>
<dbReference type="GO" id="GO:0042420">
    <property type="term" value="P:dopamine catabolic process"/>
    <property type="evidence" value="ECO:0007669"/>
    <property type="project" value="TreeGrafter"/>
</dbReference>
<dbReference type="SUPFAM" id="SSF49742">
    <property type="entry name" value="PHM/PNGase F"/>
    <property type="match status" value="2"/>
</dbReference>
<dbReference type="Pfam" id="PF01082">
    <property type="entry name" value="Cu2_monooxygen"/>
    <property type="match status" value="1"/>
</dbReference>
<evidence type="ECO:0000256" key="4">
    <source>
        <dbReference type="ARBA" id="ARBA00023002"/>
    </source>
</evidence>
<evidence type="ECO:0000256" key="5">
    <source>
        <dbReference type="ARBA" id="ARBA00023008"/>
    </source>
</evidence>
<dbReference type="Gene3D" id="2.60.120.230">
    <property type="match status" value="1"/>
</dbReference>
<dbReference type="InterPro" id="IPR045266">
    <property type="entry name" value="DOH_DOMON"/>
</dbReference>
<dbReference type="GO" id="GO:0006589">
    <property type="term" value="P:octopamine biosynthetic process"/>
    <property type="evidence" value="ECO:0007669"/>
    <property type="project" value="TreeGrafter"/>
</dbReference>
<dbReference type="GO" id="GO:0030667">
    <property type="term" value="C:secretory granule membrane"/>
    <property type="evidence" value="ECO:0007669"/>
    <property type="project" value="TreeGrafter"/>
</dbReference>
<dbReference type="InterPro" id="IPR000945">
    <property type="entry name" value="DBH-like"/>
</dbReference>
<accession>A0AA36HGP3</accession>
<keyword evidence="4" id="KW-0560">Oxidoreductase</keyword>
<dbReference type="Pfam" id="PF03712">
    <property type="entry name" value="Cu2_monoox_C"/>
    <property type="match status" value="1"/>
</dbReference>
<comment type="similarity">
    <text evidence="2">Belongs to the copper type II ascorbate-dependent monooxygenase family.</text>
</comment>
<evidence type="ECO:0000256" key="8">
    <source>
        <dbReference type="ARBA" id="ARBA00023180"/>
    </source>
</evidence>
<evidence type="ECO:0000313" key="10">
    <source>
        <dbReference type="EMBL" id="CAJ0609608.1"/>
    </source>
</evidence>
<dbReference type="EMBL" id="CATQJL010000326">
    <property type="protein sequence ID" value="CAJ0609608.1"/>
    <property type="molecule type" value="Genomic_DNA"/>
</dbReference>
<dbReference type="AlphaFoldDB" id="A0AA36HGP3"/>
<dbReference type="InterPro" id="IPR008977">
    <property type="entry name" value="PHM/PNGase_F_dom_sf"/>
</dbReference>
<evidence type="ECO:0000313" key="11">
    <source>
        <dbReference type="Proteomes" id="UP001176961"/>
    </source>
</evidence>
<keyword evidence="7" id="KW-1015">Disulfide bond</keyword>
<dbReference type="GO" id="GO:0042421">
    <property type="term" value="P:norepinephrine biosynthetic process"/>
    <property type="evidence" value="ECO:0007669"/>
    <property type="project" value="TreeGrafter"/>
</dbReference>
<sequence>MTFLRLSVITVLTILVTGDGQLTVPLGLTTVHLNWKVDYADQSVLFYVAQEAILLGYIIIGFSDHGSYNNSDVCIYKEGKLRDGYIDGNFQIHFDRSQDCQLEKKQSNRFAFRRRFATCDTRDFAFETGTTQFIIAGGFEFTRDFNSDSVMKEMRFAVLIDMDDTAAPPEPEGVHFKVLADDALIPNVVTTYWCIIERIPAELSSRKHHIVQINPSIKKGNENLVHHMEIFRCESEYQTEYSGNCDALTASSSARSCSHVIAAWAMGEGPIYFPPEAGLPLGGANGKDYVKVEIHYNNPDLISGVYDSSGFEIVVTTDLRQFDAGIMEIGLIYSDANSIPPGQSAFPLTGHCVADCTSKLPPSGIHVFGSQLHAHLYGRKIFTSHYRHGVKIGEVNRDNHYSPHWQHIVFIRPYIHVLPGDVLTTTCVYETHSKSTMTWVSV</sequence>
<dbReference type="InterPro" id="IPR014784">
    <property type="entry name" value="Cu2_ascorb_mOase-like_C"/>
</dbReference>
<dbReference type="GO" id="GO:0005507">
    <property type="term" value="F:copper ion binding"/>
    <property type="evidence" value="ECO:0007669"/>
    <property type="project" value="InterPro"/>
</dbReference>